<dbReference type="InterPro" id="IPR041667">
    <property type="entry name" value="Cupin_8"/>
</dbReference>
<dbReference type="Gene3D" id="2.60.120.10">
    <property type="entry name" value="Jelly Rolls"/>
    <property type="match status" value="1"/>
</dbReference>
<name>A0A951PLD0_9CYAN</name>
<dbReference type="EMBL" id="JAHHIF010000011">
    <property type="protein sequence ID" value="MBW4544808.1"/>
    <property type="molecule type" value="Genomic_DNA"/>
</dbReference>
<dbReference type="PANTHER" id="PTHR12461:SF105">
    <property type="entry name" value="HYPOXIA-INDUCIBLE FACTOR 1-ALPHA INHIBITOR"/>
    <property type="match status" value="1"/>
</dbReference>
<protein>
    <submittedName>
        <fullName evidence="2">Cupin-like domain-containing protein</fullName>
    </submittedName>
</protein>
<gene>
    <name evidence="2" type="ORF">KME25_10255</name>
</gene>
<dbReference type="SUPFAM" id="SSF51197">
    <property type="entry name" value="Clavaminate synthase-like"/>
    <property type="match status" value="1"/>
</dbReference>
<comment type="caution">
    <text evidence="2">The sequence shown here is derived from an EMBL/GenBank/DDBJ whole genome shotgun (WGS) entry which is preliminary data.</text>
</comment>
<proteinExistence type="predicted"/>
<evidence type="ECO:0000259" key="1">
    <source>
        <dbReference type="PROSITE" id="PS51184"/>
    </source>
</evidence>
<evidence type="ECO:0000313" key="2">
    <source>
        <dbReference type="EMBL" id="MBW4544808.1"/>
    </source>
</evidence>
<accession>A0A951PLD0</accession>
<dbReference type="PROSITE" id="PS51184">
    <property type="entry name" value="JMJC"/>
    <property type="match status" value="1"/>
</dbReference>
<dbReference type="InterPro" id="IPR003347">
    <property type="entry name" value="JmjC_dom"/>
</dbReference>
<dbReference type="InterPro" id="IPR014710">
    <property type="entry name" value="RmlC-like_jellyroll"/>
</dbReference>
<reference evidence="2" key="2">
    <citation type="journal article" date="2022" name="Microbiol. Resour. Announc.">
        <title>Metagenome Sequencing to Explore Phylogenomics of Terrestrial Cyanobacteria.</title>
        <authorList>
            <person name="Ward R.D."/>
            <person name="Stajich J.E."/>
            <person name="Johansen J.R."/>
            <person name="Huntemann M."/>
            <person name="Clum A."/>
            <person name="Foster B."/>
            <person name="Foster B."/>
            <person name="Roux S."/>
            <person name="Palaniappan K."/>
            <person name="Varghese N."/>
            <person name="Mukherjee S."/>
            <person name="Reddy T.B.K."/>
            <person name="Daum C."/>
            <person name="Copeland A."/>
            <person name="Chen I.A."/>
            <person name="Ivanova N.N."/>
            <person name="Kyrpides N.C."/>
            <person name="Shapiro N."/>
            <person name="Eloe-Fadrosh E.A."/>
            <person name="Pietrasiak N."/>
        </authorList>
    </citation>
    <scope>NUCLEOTIDE SEQUENCE</scope>
    <source>
        <strain evidence="2">CPER-KK1</strain>
    </source>
</reference>
<dbReference type="SMART" id="SM00558">
    <property type="entry name" value="JmjC"/>
    <property type="match status" value="1"/>
</dbReference>
<organism evidence="2 3">
    <name type="scientific">Symplocastrum torsivum CPER-KK1</name>
    <dbReference type="NCBI Taxonomy" id="450513"/>
    <lineage>
        <taxon>Bacteria</taxon>
        <taxon>Bacillati</taxon>
        <taxon>Cyanobacteriota</taxon>
        <taxon>Cyanophyceae</taxon>
        <taxon>Oscillatoriophycideae</taxon>
        <taxon>Oscillatoriales</taxon>
        <taxon>Microcoleaceae</taxon>
        <taxon>Symplocastrum</taxon>
    </lineage>
</organism>
<dbReference type="PANTHER" id="PTHR12461">
    <property type="entry name" value="HYPOXIA-INDUCIBLE FACTOR 1 ALPHA INHIBITOR-RELATED"/>
    <property type="match status" value="1"/>
</dbReference>
<reference evidence="2" key="1">
    <citation type="submission" date="2021-05" db="EMBL/GenBank/DDBJ databases">
        <authorList>
            <person name="Pietrasiak N."/>
            <person name="Ward R."/>
            <person name="Stajich J.E."/>
            <person name="Kurbessoian T."/>
        </authorList>
    </citation>
    <scope>NUCLEOTIDE SEQUENCE</scope>
    <source>
        <strain evidence="2">CPER-KK1</strain>
    </source>
</reference>
<dbReference type="Proteomes" id="UP000753908">
    <property type="component" value="Unassembled WGS sequence"/>
</dbReference>
<dbReference type="AlphaFoldDB" id="A0A951PLD0"/>
<dbReference type="Pfam" id="PF13621">
    <property type="entry name" value="Cupin_8"/>
    <property type="match status" value="1"/>
</dbReference>
<sequence>MKVDNHQEEVRQPALDTLPPPIERVHISSLRPEEFVEHYQRKDIPVIIKGLLDREPDWNLHYLCQHIGNQEFPIRYYGRERYKQDKRQWTSSGSGVEARTLLFSEYAEMLRSGEAYEQDAYLARCSLQDTSLADASTLRRAEAWLRLRLPATSLNLWVGPGGHTSCLHYDAMDGVLMQLHGAKKILLFPPPQTYNLYPIPVFKQLRYGLQLRAVYSQVYPEHPNFNAFPKFRQALPHCQEGILSRGEILFIPAGWWHEVTALGNGIVCSVNRFWNVFPFSRAMCSWNKWRAHLGGVLAAPHIGWNFLTALTSSNHHRELSKLVQRL</sequence>
<evidence type="ECO:0000313" key="3">
    <source>
        <dbReference type="Proteomes" id="UP000753908"/>
    </source>
</evidence>
<feature type="domain" description="JmjC" evidence="1">
    <location>
        <begin position="121"/>
        <end position="291"/>
    </location>
</feature>